<proteinExistence type="predicted"/>
<dbReference type="AlphaFoldDB" id="A0A212LCL7"/>
<accession>A0A212LCL7</accession>
<dbReference type="InterPro" id="IPR009389">
    <property type="entry name" value="DUF1045"/>
</dbReference>
<name>A0A212LCL7_9HYPH</name>
<gene>
    <name evidence="1" type="ORF">KL86PLE_130500</name>
</gene>
<organism evidence="1">
    <name type="scientific">uncultured Pleomorphomonas sp</name>
    <dbReference type="NCBI Taxonomy" id="442121"/>
    <lineage>
        <taxon>Bacteria</taxon>
        <taxon>Pseudomonadati</taxon>
        <taxon>Pseudomonadota</taxon>
        <taxon>Alphaproteobacteria</taxon>
        <taxon>Hyphomicrobiales</taxon>
        <taxon>Pleomorphomonadaceae</taxon>
        <taxon>Pleomorphomonas</taxon>
        <taxon>environmental samples</taxon>
    </lineage>
</organism>
<dbReference type="EMBL" id="FMJD01000005">
    <property type="protein sequence ID" value="SCM75099.1"/>
    <property type="molecule type" value="Genomic_DNA"/>
</dbReference>
<evidence type="ECO:0008006" key="2">
    <source>
        <dbReference type="Google" id="ProtNLM"/>
    </source>
</evidence>
<dbReference type="Pfam" id="PF06299">
    <property type="entry name" value="DUF1045"/>
    <property type="match status" value="1"/>
</dbReference>
<sequence length="229" mass="25745">MPHCARYAFYYAPPIDHPLTRTAVRWLGRYAFGGRVPARTLPPAWEPLVTDPRRYGFHATLKPPMRLKPEFHSWDLQAAAADFAREQAPLDIGRLKVARLGHFFALVPEDAPAALRTLADAVVTEFDRFRAPMGAEEFARRNGPNLDAVEVENLKTWGYPYVFERFRFHMSLTGPVPEELRAAVGGHLAELFADSLRQPVVLDALTIFMEEVPEADFVALSRAEFGGQA</sequence>
<dbReference type="RefSeq" id="WP_288199929.1">
    <property type="nucleotide sequence ID" value="NZ_LT608334.1"/>
</dbReference>
<protein>
    <recommendedName>
        <fullName evidence="2">Phosphonate metabolism protein</fullName>
    </recommendedName>
</protein>
<reference evidence="1" key="1">
    <citation type="submission" date="2016-08" db="EMBL/GenBank/DDBJ databases">
        <authorList>
            <person name="Seilhamer J.J."/>
        </authorList>
    </citation>
    <scope>NUCLEOTIDE SEQUENCE</scope>
    <source>
        <strain evidence="1">86</strain>
    </source>
</reference>
<dbReference type="PIRSF" id="PIRSF033328">
    <property type="entry name" value="Phest_Mll4975"/>
    <property type="match status" value="1"/>
</dbReference>
<evidence type="ECO:0000313" key="1">
    <source>
        <dbReference type="EMBL" id="SCM75099.1"/>
    </source>
</evidence>